<organism evidence="2 3">
    <name type="scientific">Alectoria fallacina</name>
    <dbReference type="NCBI Taxonomy" id="1903189"/>
    <lineage>
        <taxon>Eukaryota</taxon>
        <taxon>Fungi</taxon>
        <taxon>Dikarya</taxon>
        <taxon>Ascomycota</taxon>
        <taxon>Pezizomycotina</taxon>
        <taxon>Lecanoromycetes</taxon>
        <taxon>OSLEUM clade</taxon>
        <taxon>Lecanoromycetidae</taxon>
        <taxon>Lecanorales</taxon>
        <taxon>Lecanorineae</taxon>
        <taxon>Parmeliaceae</taxon>
        <taxon>Alectoria</taxon>
    </lineage>
</organism>
<gene>
    <name evidence="2" type="ORF">ALECFALPRED_002239</name>
</gene>
<reference evidence="2" key="1">
    <citation type="submission" date="2021-03" db="EMBL/GenBank/DDBJ databases">
        <authorList>
            <person name="Tagirdzhanova G."/>
        </authorList>
    </citation>
    <scope>NUCLEOTIDE SEQUENCE</scope>
</reference>
<sequence>MVLPGWNVSEPIDLAYKLYEVVEALRSAPDNAKAFVSKINSFSSNLSELQKVLESDTASHSAQDLEHLRATVLECQACVKRCVEYGEKFKKLTKDGRGKMDGAGQAARWMIQKEKVASLREEIDGQMSSIGLTLQIKTFADGRARQGSHSAVPALNPALRSGTFASLPPYFSPQPNQHAKTPAEYLGLSTTHERSSELDIPIFHLEPEGSDGKGMIASPQASPTTLHPWTELDPKVTLKPLQQRRETINEVDFSPTGHGIFSAMSESSSAASRVSTSPTTSSPRSSMTETTTSTSRRDSIFAPESAVVETAMENLSGVQISYYKAKSRISYHVSTIESFRNKHTGRRYIIISPPISSNIKLYFVPPTERIIAHSEHPQAYGSTTKHRVKFIESYLLRSQKISPERHPSDASTVLSPSLTPVSSAASISGSSLGSPVFTTNNSVLKEESRCQEYDFERIKDYERFQELLMGPDVKLQLQVPVQSITAKKYEESKPTKESQLQYLRLWESDGRQTMMFFANLSSTKHKYREYMMENLRPVESKSKITIRLEVHLPGMVRRRSSSKSPLIIAKPSALERARLGGDTDENDMANLDYLSIEFSSAEDRTAFLREARFHGSPEDLIASPFVFHSRSPT</sequence>
<evidence type="ECO:0000313" key="3">
    <source>
        <dbReference type="Proteomes" id="UP000664203"/>
    </source>
</evidence>
<dbReference type="EMBL" id="CAJPDR010000160">
    <property type="protein sequence ID" value="CAF9922834.1"/>
    <property type="molecule type" value="Genomic_DNA"/>
</dbReference>
<proteinExistence type="predicted"/>
<dbReference type="OrthoDB" id="5415857at2759"/>
<name>A0A8H3FE03_9LECA</name>
<dbReference type="Proteomes" id="UP000664203">
    <property type="component" value="Unassembled WGS sequence"/>
</dbReference>
<comment type="caution">
    <text evidence="2">The sequence shown here is derived from an EMBL/GenBank/DDBJ whole genome shotgun (WGS) entry which is preliminary data.</text>
</comment>
<protein>
    <recommendedName>
        <fullName evidence="4">Fungal N-terminal domain-containing protein</fullName>
    </recommendedName>
</protein>
<feature type="compositionally biased region" description="Low complexity" evidence="1">
    <location>
        <begin position="262"/>
        <end position="294"/>
    </location>
</feature>
<keyword evidence="3" id="KW-1185">Reference proteome</keyword>
<evidence type="ECO:0000313" key="2">
    <source>
        <dbReference type="EMBL" id="CAF9922834.1"/>
    </source>
</evidence>
<evidence type="ECO:0000256" key="1">
    <source>
        <dbReference type="SAM" id="MobiDB-lite"/>
    </source>
</evidence>
<evidence type="ECO:0008006" key="4">
    <source>
        <dbReference type="Google" id="ProtNLM"/>
    </source>
</evidence>
<dbReference type="AlphaFoldDB" id="A0A8H3FE03"/>
<accession>A0A8H3FE03</accession>
<feature type="region of interest" description="Disordered" evidence="1">
    <location>
        <begin position="262"/>
        <end position="300"/>
    </location>
</feature>